<evidence type="ECO:0000256" key="3">
    <source>
        <dbReference type="PROSITE-ProRule" id="PRU00708"/>
    </source>
</evidence>
<feature type="repeat" description="PPR" evidence="3">
    <location>
        <begin position="278"/>
        <end position="312"/>
    </location>
</feature>
<feature type="repeat" description="PPR" evidence="3">
    <location>
        <begin position="216"/>
        <end position="250"/>
    </location>
</feature>
<comment type="caution">
    <text evidence="4">The sequence shown here is derived from an EMBL/GenBank/DDBJ whole genome shotgun (WGS) entry which is preliminary data.</text>
</comment>
<organism evidence="4 5">
    <name type="scientific">Vitis vinifera</name>
    <name type="common">Grape</name>
    <dbReference type="NCBI Taxonomy" id="29760"/>
    <lineage>
        <taxon>Eukaryota</taxon>
        <taxon>Viridiplantae</taxon>
        <taxon>Streptophyta</taxon>
        <taxon>Embryophyta</taxon>
        <taxon>Tracheophyta</taxon>
        <taxon>Spermatophyta</taxon>
        <taxon>Magnoliopsida</taxon>
        <taxon>eudicotyledons</taxon>
        <taxon>Gunneridae</taxon>
        <taxon>Pentapetalae</taxon>
        <taxon>rosids</taxon>
        <taxon>Vitales</taxon>
        <taxon>Vitaceae</taxon>
        <taxon>Viteae</taxon>
        <taxon>Vitis</taxon>
    </lineage>
</organism>
<dbReference type="PANTHER" id="PTHR47926">
    <property type="entry name" value="PENTATRICOPEPTIDE REPEAT-CONTAINING PROTEIN"/>
    <property type="match status" value="1"/>
</dbReference>
<dbReference type="Pfam" id="PF20431">
    <property type="entry name" value="E_motif"/>
    <property type="match status" value="1"/>
</dbReference>
<evidence type="ECO:0000256" key="1">
    <source>
        <dbReference type="ARBA" id="ARBA00006643"/>
    </source>
</evidence>
<dbReference type="InterPro" id="IPR011990">
    <property type="entry name" value="TPR-like_helical_dom_sf"/>
</dbReference>
<dbReference type="Pfam" id="PF13041">
    <property type="entry name" value="PPR_2"/>
    <property type="match status" value="3"/>
</dbReference>
<dbReference type="PANTHER" id="PTHR47926:SF403">
    <property type="entry name" value="PENTACOTRIPEPTIDE-REPEAT REGION OF PRORP DOMAIN-CONTAINING PROTEIN"/>
    <property type="match status" value="1"/>
</dbReference>
<dbReference type="Gene3D" id="1.25.40.10">
    <property type="entry name" value="Tetratricopeptide repeat domain"/>
    <property type="match status" value="4"/>
</dbReference>
<feature type="repeat" description="PPR" evidence="3">
    <location>
        <begin position="73"/>
        <end position="107"/>
    </location>
</feature>
<proteinExistence type="inferred from homology"/>
<evidence type="ECO:0000313" key="4">
    <source>
        <dbReference type="EMBL" id="RVW74457.1"/>
    </source>
</evidence>
<dbReference type="FunFam" id="1.25.40.10:FF:001301">
    <property type="entry name" value="Os11g0433100 protein"/>
    <property type="match status" value="1"/>
</dbReference>
<feature type="repeat" description="PPR" evidence="3">
    <location>
        <begin position="185"/>
        <end position="215"/>
    </location>
</feature>
<dbReference type="PROSITE" id="PS51375">
    <property type="entry name" value="PPR"/>
    <property type="match status" value="5"/>
</dbReference>
<dbReference type="Proteomes" id="UP000288805">
    <property type="component" value="Unassembled WGS sequence"/>
</dbReference>
<dbReference type="SUPFAM" id="SSF48452">
    <property type="entry name" value="TPR-like"/>
    <property type="match status" value="1"/>
</dbReference>
<protein>
    <submittedName>
        <fullName evidence="4">Pentatricopeptide repeat-containing protein</fullName>
    </submittedName>
</protein>
<dbReference type="NCBIfam" id="TIGR00756">
    <property type="entry name" value="PPR"/>
    <property type="match status" value="7"/>
</dbReference>
<evidence type="ECO:0000256" key="2">
    <source>
        <dbReference type="ARBA" id="ARBA00022737"/>
    </source>
</evidence>
<evidence type="ECO:0000313" key="5">
    <source>
        <dbReference type="Proteomes" id="UP000288805"/>
    </source>
</evidence>
<keyword evidence="2" id="KW-0677">Repeat</keyword>
<dbReference type="GO" id="GO:0009451">
    <property type="term" value="P:RNA modification"/>
    <property type="evidence" value="ECO:0007669"/>
    <property type="project" value="InterPro"/>
</dbReference>
<reference evidence="4 5" key="1">
    <citation type="journal article" date="2018" name="PLoS Genet.">
        <title>Population sequencing reveals clonal diversity and ancestral inbreeding in the grapevine cultivar Chardonnay.</title>
        <authorList>
            <person name="Roach M.J."/>
            <person name="Johnson D.L."/>
            <person name="Bohlmann J."/>
            <person name="van Vuuren H.J."/>
            <person name="Jones S.J."/>
            <person name="Pretorius I.S."/>
            <person name="Schmidt S.A."/>
            <person name="Borneman A.R."/>
        </authorList>
    </citation>
    <scope>NUCLEOTIDE SEQUENCE [LARGE SCALE GENOMIC DNA]</scope>
    <source>
        <strain evidence="5">cv. Chardonnay</strain>
        <tissue evidence="4">Leaf</tissue>
    </source>
</reference>
<sequence>MDIDALPLRTKNPISVAAMHIQPVETNPCLHSHNLPSPRHPNFLKISPQKHRIRSYGVSQSYFLSLGGVFNTDIMIWNGMIRGYAYNGPVDRCISMFDEMLQRGLKPNNFTYPYVLSSCSEMGCFGRGRKVHAQIMKSGFESNFIVADSLLNMYIKMSDSFELGGVRNGKLNDARMIFNGICVKPVELWNRMISKYVSNGDVESARQLFDNMPERDVISWNSLISGYARIGDVANARYLFEQMPEKNVVTWTSMIGAYSGSGDLETAACLFEKMPCRNAVSWNAMISSYTQNGKYEKSLDLFVKMQLEGVDSDGFTFVSVLSACSNLGALEFGKWVHSLIKDWSQLGVIVGTALMEMYAKCGDVNRAFAVFVKLGNKDVFCWNVMIKSLAIHGRTEDAVKLFFLMQKIGLKPNGYTFSSALFACSHGGLVEVGREIFYGMERDFGVCPKLEHFGCLIDLLSRNGRLEEAEALVREMPFEPDIAIWGALLGGCRVKSDLKLAEEVVERAGGLEANESGVYVLLSNIYASAGQWPEALSAREKMEEKKVWKKAGCSSVIHDIHMDV</sequence>
<comment type="similarity">
    <text evidence="1">Belongs to the PPR family. PCMP-H subfamily.</text>
</comment>
<accession>A0A438GQJ1</accession>
<gene>
    <name evidence="4" type="primary">PCMP-E27_1</name>
    <name evidence="4" type="ORF">CK203_054534</name>
</gene>
<dbReference type="AlphaFoldDB" id="A0A438GQJ1"/>
<dbReference type="Pfam" id="PF01535">
    <property type="entry name" value="PPR"/>
    <property type="match status" value="5"/>
</dbReference>
<dbReference type="InterPro" id="IPR046960">
    <property type="entry name" value="PPR_At4g14850-like_plant"/>
</dbReference>
<dbReference type="InterPro" id="IPR002885">
    <property type="entry name" value="PPR_rpt"/>
</dbReference>
<name>A0A438GQJ1_VITVI</name>
<dbReference type="GO" id="GO:0003723">
    <property type="term" value="F:RNA binding"/>
    <property type="evidence" value="ECO:0007669"/>
    <property type="project" value="InterPro"/>
</dbReference>
<dbReference type="FunFam" id="1.25.40.10:FF:000090">
    <property type="entry name" value="Pentatricopeptide repeat-containing protein, chloroplastic"/>
    <property type="match status" value="1"/>
</dbReference>
<dbReference type="InterPro" id="IPR046848">
    <property type="entry name" value="E_motif"/>
</dbReference>
<feature type="repeat" description="PPR" evidence="3">
    <location>
        <begin position="378"/>
        <end position="412"/>
    </location>
</feature>
<dbReference type="FunFam" id="1.25.40.10:FF:000333">
    <property type="entry name" value="Pentatricopeptide repeat-containing protein"/>
    <property type="match status" value="1"/>
</dbReference>
<dbReference type="EMBL" id="QGNW01000369">
    <property type="protein sequence ID" value="RVW74457.1"/>
    <property type="molecule type" value="Genomic_DNA"/>
</dbReference>